<evidence type="ECO:0000256" key="3">
    <source>
        <dbReference type="ARBA" id="ARBA00051169"/>
    </source>
</evidence>
<feature type="site" description="Transition state stabilizer" evidence="5">
    <location>
        <position position="162"/>
    </location>
</feature>
<dbReference type="EMBL" id="JAPIVE010000001">
    <property type="protein sequence ID" value="MCX2523385.1"/>
    <property type="molecule type" value="Genomic_DNA"/>
</dbReference>
<dbReference type="InterPro" id="IPR027363">
    <property type="entry name" value="M1Pi_N"/>
</dbReference>
<reference evidence="6" key="1">
    <citation type="submission" date="2022-11" db="EMBL/GenBank/DDBJ databases">
        <title>Larsenimonas rhizosphaerae sp. nov., isolated from a tidal mudflat.</title>
        <authorList>
            <person name="Lee S.D."/>
            <person name="Kim I.S."/>
        </authorList>
    </citation>
    <scope>NUCLEOTIDE SEQUENCE</scope>
    <source>
        <strain evidence="6">GH2-1</strain>
    </source>
</reference>
<dbReference type="InterPro" id="IPR011559">
    <property type="entry name" value="Initiation_fac_2B_a/b/d"/>
</dbReference>
<protein>
    <recommendedName>
        <fullName evidence="5">Methylthioribose-1-phosphate isomerase</fullName>
        <shortName evidence="5">M1Pi</shortName>
        <shortName evidence="5">MTR-1-P isomerase</shortName>
        <ecNumber evidence="5">5.3.1.23</ecNumber>
    </recommendedName>
    <alternativeName>
        <fullName evidence="5">S-methyl-5-thioribose-1-phosphate isomerase</fullName>
    </alternativeName>
</protein>
<comment type="caution">
    <text evidence="6">The sequence shown here is derived from an EMBL/GenBank/DDBJ whole genome shotgun (WGS) entry which is preliminary data.</text>
</comment>
<dbReference type="GO" id="GO:0046523">
    <property type="term" value="F:S-methyl-5-thioribose-1-phosphate isomerase activity"/>
    <property type="evidence" value="ECO:0007669"/>
    <property type="project" value="UniProtKB-UniRule"/>
</dbReference>
<dbReference type="Proteomes" id="UP001165678">
    <property type="component" value="Unassembled WGS sequence"/>
</dbReference>
<proteinExistence type="inferred from homology"/>
<dbReference type="HAMAP" id="MF_01678">
    <property type="entry name" value="Salvage_MtnA"/>
    <property type="match status" value="1"/>
</dbReference>
<keyword evidence="1 5" id="KW-0413">Isomerase</keyword>
<dbReference type="InterPro" id="IPR000649">
    <property type="entry name" value="IF-2B-related"/>
</dbReference>
<comment type="catalytic activity">
    <reaction evidence="3">
        <text>5-(methylsulfanyl)-alpha-D-ribose 1-phosphate = 5-(methylsulfanyl)-D-ribulose 1-phosphate</text>
        <dbReference type="Rhea" id="RHEA:19989"/>
        <dbReference type="ChEBI" id="CHEBI:58533"/>
        <dbReference type="ChEBI" id="CHEBI:58548"/>
        <dbReference type="EC" id="5.3.1.23"/>
    </reaction>
    <physiologicalReaction direction="left-to-right" evidence="3">
        <dbReference type="Rhea" id="RHEA:19990"/>
    </physiologicalReaction>
</comment>
<evidence type="ECO:0000256" key="2">
    <source>
        <dbReference type="ARBA" id="ARBA00050906"/>
    </source>
</evidence>
<comment type="catalytic activity">
    <reaction evidence="2">
        <text>5-deoxy-alpha-D-ribose 1-phosphate = 5-deoxy-D-ribulose 1-phosphate</text>
        <dbReference type="Rhea" id="RHEA:61296"/>
        <dbReference type="ChEBI" id="CHEBI:58749"/>
        <dbReference type="ChEBI" id="CHEBI:144504"/>
    </reaction>
    <physiologicalReaction direction="left-to-right" evidence="2">
        <dbReference type="Rhea" id="RHEA:61297"/>
    </physiologicalReaction>
</comment>
<dbReference type="InterPro" id="IPR037171">
    <property type="entry name" value="NagB/RpiA_transferase-like"/>
</dbReference>
<feature type="binding site" evidence="5">
    <location>
        <position position="201"/>
    </location>
    <ligand>
        <name>substrate</name>
    </ligand>
</feature>
<dbReference type="PANTHER" id="PTHR43475">
    <property type="entry name" value="METHYLTHIORIBOSE-1-PHOSPHATE ISOMERASE"/>
    <property type="match status" value="1"/>
</dbReference>
<dbReference type="FunFam" id="3.40.50.10470:FF:000006">
    <property type="entry name" value="Methylthioribose-1-phosphate isomerase"/>
    <property type="match status" value="1"/>
</dbReference>
<dbReference type="InterPro" id="IPR005251">
    <property type="entry name" value="IF-M1Pi"/>
</dbReference>
<dbReference type="GO" id="GO:0019509">
    <property type="term" value="P:L-methionine salvage from methylthioadenosine"/>
    <property type="evidence" value="ECO:0007669"/>
    <property type="project" value="UniProtKB-UniRule"/>
</dbReference>
<comment type="similarity">
    <text evidence="5">Belongs to the EIF-2B alpha/beta/delta subunits family. MtnA subfamily.</text>
</comment>
<dbReference type="InterPro" id="IPR042529">
    <property type="entry name" value="IF_2B-like_C"/>
</dbReference>
<dbReference type="PANTHER" id="PTHR43475:SF1">
    <property type="entry name" value="METHYLTHIORIBOSE-1-PHOSPHATE ISOMERASE"/>
    <property type="match status" value="1"/>
</dbReference>
<dbReference type="SUPFAM" id="SSF100950">
    <property type="entry name" value="NagB/RpiA/CoA transferase-like"/>
    <property type="match status" value="1"/>
</dbReference>
<feature type="binding site" evidence="5">
    <location>
        <position position="90"/>
    </location>
    <ligand>
        <name>substrate</name>
    </ligand>
</feature>
<name>A0AA42CX26_9GAMM</name>
<evidence type="ECO:0000313" key="7">
    <source>
        <dbReference type="Proteomes" id="UP001165678"/>
    </source>
</evidence>
<dbReference type="Pfam" id="PF01008">
    <property type="entry name" value="IF-2B"/>
    <property type="match status" value="1"/>
</dbReference>
<gene>
    <name evidence="5 6" type="primary">mtnA</name>
    <name evidence="6" type="ORF">OQ287_03960</name>
</gene>
<comment type="function">
    <text evidence="4">Catalyzes the interconversion of methylthioribose-1-phosphate (MTR-1-P) into methylthioribulose-1-phosphate (MTRu-1-P). Also catalyzes the interconversion of 5-deoxyribose 1-phosphate and 5-deoxyribulose 1-phosphate. Part of a bifunctional DHAP-shunt salvage pathway for SAM by-products.</text>
</comment>
<feature type="binding site" evidence="5">
    <location>
        <begin position="252"/>
        <end position="253"/>
    </location>
    <ligand>
        <name>substrate</name>
    </ligand>
</feature>
<evidence type="ECO:0000256" key="1">
    <source>
        <dbReference type="ARBA" id="ARBA00023235"/>
    </source>
</evidence>
<dbReference type="Gene3D" id="3.40.50.10470">
    <property type="entry name" value="Translation initiation factor eif-2b, domain 2"/>
    <property type="match status" value="1"/>
</dbReference>
<dbReference type="NCBIfam" id="NF004326">
    <property type="entry name" value="PRK05720.1"/>
    <property type="match status" value="1"/>
</dbReference>
<dbReference type="AlphaFoldDB" id="A0AA42CX26"/>
<evidence type="ECO:0000313" key="6">
    <source>
        <dbReference type="EMBL" id="MCX2523385.1"/>
    </source>
</evidence>
<dbReference type="NCBIfam" id="TIGR00524">
    <property type="entry name" value="eIF-2B_rel"/>
    <property type="match status" value="1"/>
</dbReference>
<comment type="pathway">
    <text evidence="5">Amino-acid biosynthesis; L-methionine biosynthesis via salvage pathway; L-methionine from S-methyl-5-thio-alpha-D-ribose 1-phosphate: step 1/6.</text>
</comment>
<accession>A0AA42CX26</accession>
<dbReference type="NCBIfam" id="TIGR00512">
    <property type="entry name" value="salvage_mtnA"/>
    <property type="match status" value="1"/>
</dbReference>
<dbReference type="Gene3D" id="1.20.120.420">
    <property type="entry name" value="translation initiation factor eif-2b, domain 1"/>
    <property type="match status" value="1"/>
</dbReference>
<feature type="active site" description="Proton donor" evidence="5">
    <location>
        <position position="242"/>
    </location>
</feature>
<feature type="binding site" evidence="5">
    <location>
        <begin position="49"/>
        <end position="51"/>
    </location>
    <ligand>
        <name>substrate</name>
    </ligand>
</feature>
<keyword evidence="5" id="KW-0028">Amino-acid biosynthesis</keyword>
<organism evidence="6 7">
    <name type="scientific">Larsenimonas rhizosphaerae</name>
    <dbReference type="NCBI Taxonomy" id="2944682"/>
    <lineage>
        <taxon>Bacteria</taxon>
        <taxon>Pseudomonadati</taxon>
        <taxon>Pseudomonadota</taxon>
        <taxon>Gammaproteobacteria</taxon>
        <taxon>Oceanospirillales</taxon>
        <taxon>Halomonadaceae</taxon>
        <taxon>Larsenimonas</taxon>
    </lineage>
</organism>
<keyword evidence="5" id="KW-0486">Methionine biosynthesis</keyword>
<dbReference type="EC" id="5.3.1.23" evidence="5"/>
<dbReference type="FunFam" id="1.20.120.420:FF:000003">
    <property type="entry name" value="Methylthioribose-1-phosphate isomerase"/>
    <property type="match status" value="1"/>
</dbReference>
<evidence type="ECO:0000256" key="4">
    <source>
        <dbReference type="ARBA" id="ARBA00058145"/>
    </source>
</evidence>
<evidence type="ECO:0000256" key="5">
    <source>
        <dbReference type="HAMAP-Rule" id="MF_01678"/>
    </source>
</evidence>
<sequence length="351" mass="37958">MSKTSWSAICWRNVSLSLLDQRRLPAEEVWLELTSAQDVADAIRDMVVRGAPAIGITAAYGVVLGAINQKGQQKWYGMVVRDIEQLAASRPTAVNLFWALERMKTVLDNARDEASPPVAALIEEARLIHEEDCANNQRMSALALSTMQHMSGEDPFSVMTHCNTGALATGGHGTALGIIKAGASCGMIEHVHVNETRPWMQGARLTSWELSRENIPLSLNVESAAALIMSKGNVKWLIVGADRIAANGDVANKIGTYTLAIAARYHGVKVMVAAPLSSFDLTIQSGGDIPVEERAGEEIMYQGNTRIAPENINAFNPVFDITPAALIDVIVTEKGVIAQPTQDNIKNHVRV</sequence>
<keyword evidence="7" id="KW-1185">Reference proteome</keyword>